<dbReference type="AlphaFoldDB" id="A0A3P3XGS6"/>
<gene>
    <name evidence="1" type="ORF">SPIROBIBN47_180029</name>
</gene>
<dbReference type="Gene3D" id="3.40.190.10">
    <property type="entry name" value="Periplasmic binding protein-like II"/>
    <property type="match status" value="1"/>
</dbReference>
<dbReference type="EMBL" id="FWDM01000010">
    <property type="protein sequence ID" value="SLM11167.1"/>
    <property type="molecule type" value="Genomic_DNA"/>
</dbReference>
<evidence type="ECO:0000313" key="1">
    <source>
        <dbReference type="EMBL" id="SLM11167.1"/>
    </source>
</evidence>
<proteinExistence type="predicted"/>
<name>A0A3P3XGS6_9SPIR</name>
<sequence>MGTGKRTGPLLDHIVPAVRVLAFNAVAAAATNKAEFKKLNPGVKVYIINPGGTEAMIKKLEAEKGSPQADIMHSGDSSNYLYAKKQGLLLPSKHIFRRASLPAQKGFHAISPQGSRLGTALNTIIPSFSSNPTSSSSMSKCPK</sequence>
<accession>A0A3P3XGS6</accession>
<reference evidence="1" key="1">
    <citation type="submission" date="2017-02" db="EMBL/GenBank/DDBJ databases">
        <authorList>
            <person name="Regsiter A."/>
            <person name="William W."/>
        </authorList>
    </citation>
    <scope>NUCLEOTIDE SEQUENCE</scope>
    <source>
        <strain evidence="1">Bib</strain>
    </source>
</reference>
<dbReference type="SUPFAM" id="SSF53850">
    <property type="entry name" value="Periplasmic binding protein-like II"/>
    <property type="match status" value="1"/>
</dbReference>
<organism evidence="1">
    <name type="scientific">uncultured spirochete</name>
    <dbReference type="NCBI Taxonomy" id="156406"/>
    <lineage>
        <taxon>Bacteria</taxon>
        <taxon>Pseudomonadati</taxon>
        <taxon>Spirochaetota</taxon>
        <taxon>Spirochaetia</taxon>
        <taxon>Spirochaetales</taxon>
        <taxon>environmental samples</taxon>
    </lineage>
</organism>
<protein>
    <submittedName>
        <fullName evidence="1">Uncharacterized protein</fullName>
    </submittedName>
</protein>